<dbReference type="InterPro" id="IPR046450">
    <property type="entry name" value="PA_dom_sf"/>
</dbReference>
<dbReference type="Pfam" id="PF02225">
    <property type="entry name" value="PA"/>
    <property type="match status" value="1"/>
</dbReference>
<dbReference type="OrthoDB" id="419337at2759"/>
<protein>
    <recommendedName>
        <fullName evidence="3">PA domain-containing protein</fullName>
    </recommendedName>
</protein>
<dbReference type="Gene3D" id="3.50.30.30">
    <property type="match status" value="1"/>
</dbReference>
<dbReference type="SUPFAM" id="SSF52025">
    <property type="entry name" value="PA domain"/>
    <property type="match status" value="1"/>
</dbReference>
<keyword evidence="2" id="KW-0325">Glycoprotein</keyword>
<keyword evidence="5" id="KW-1185">Reference proteome</keyword>
<gene>
    <name evidence="4" type="ORF">AK812_SmicGene18692</name>
</gene>
<dbReference type="PANTHER" id="PTHR22702">
    <property type="entry name" value="PROTEASE-ASSOCIATED DOMAIN-CONTAINING PROTEIN"/>
    <property type="match status" value="1"/>
</dbReference>
<dbReference type="EMBL" id="LSRX01000384">
    <property type="protein sequence ID" value="OLP98819.1"/>
    <property type="molecule type" value="Genomic_DNA"/>
</dbReference>
<comment type="caution">
    <text evidence="4">The sequence shown here is derived from an EMBL/GenBank/DDBJ whole genome shotgun (WGS) entry which is preliminary data.</text>
</comment>
<dbReference type="InterPro" id="IPR003137">
    <property type="entry name" value="PA_domain"/>
</dbReference>
<dbReference type="AlphaFoldDB" id="A0A1Q9DUH4"/>
<evidence type="ECO:0000313" key="4">
    <source>
        <dbReference type="EMBL" id="OLP98819.1"/>
    </source>
</evidence>
<feature type="domain" description="PA" evidence="3">
    <location>
        <begin position="355"/>
        <end position="423"/>
    </location>
</feature>
<organism evidence="4 5">
    <name type="scientific">Symbiodinium microadriaticum</name>
    <name type="common">Dinoflagellate</name>
    <name type="synonym">Zooxanthella microadriatica</name>
    <dbReference type="NCBI Taxonomy" id="2951"/>
    <lineage>
        <taxon>Eukaryota</taxon>
        <taxon>Sar</taxon>
        <taxon>Alveolata</taxon>
        <taxon>Dinophyceae</taxon>
        <taxon>Suessiales</taxon>
        <taxon>Symbiodiniaceae</taxon>
        <taxon>Symbiodinium</taxon>
    </lineage>
</organism>
<sequence>MTSNSTAVTLKTCEQAMLAFLTLLWLRLTVCTADTTPPVLQIEDTQPFIFHALVTVRLNENGFVSCAALETATSYTPSISQMKTGTGLDGYDSASAVANTYYNLVVAVLSPATLYDLYCYAEDSFVNGFTLSQIAATRQVIATASGGDYVAPVFSYLPPNFVVESTAVTVYVQLNEDGTVWCVAREDTGSGTITPTSAEILLNTNVAAWATTTVQASQNYQSSMRLAGLSEGTTYDLYCFAQDAAGNYIDGTPALASDPSKISATRLPFQTLSIFIPSTLIVTAPGPLQYPVKPAAWNTFLPACTGDPLPGERCERDAESWQKAPQYPNHKLISLDSHPSDGCFGYLPPAAPGGGPFVLLLRRGKCAFAQKARRARSAGYDALLVVDQQPVQYLSTLPDMIADSDDNPGIPSWILGKTDGNALLSMLASYTGGYVTLDITDAYRMPALGIYQSDIFGQRVYMKQ</sequence>
<keyword evidence="1" id="KW-0732">Signal</keyword>
<evidence type="ECO:0000256" key="1">
    <source>
        <dbReference type="ARBA" id="ARBA00022729"/>
    </source>
</evidence>
<dbReference type="Proteomes" id="UP000186817">
    <property type="component" value="Unassembled WGS sequence"/>
</dbReference>
<accession>A0A1Q9DUH4</accession>
<reference evidence="4 5" key="1">
    <citation type="submission" date="2016-02" db="EMBL/GenBank/DDBJ databases">
        <title>Genome analysis of coral dinoflagellate symbionts highlights evolutionary adaptations to a symbiotic lifestyle.</title>
        <authorList>
            <person name="Aranda M."/>
            <person name="Li Y."/>
            <person name="Liew Y.J."/>
            <person name="Baumgarten S."/>
            <person name="Simakov O."/>
            <person name="Wilson M."/>
            <person name="Piel J."/>
            <person name="Ashoor H."/>
            <person name="Bougouffa S."/>
            <person name="Bajic V.B."/>
            <person name="Ryu T."/>
            <person name="Ravasi T."/>
            <person name="Bayer T."/>
            <person name="Micklem G."/>
            <person name="Kim H."/>
            <person name="Bhak J."/>
            <person name="Lajeunesse T.C."/>
            <person name="Voolstra C.R."/>
        </authorList>
    </citation>
    <scope>NUCLEOTIDE SEQUENCE [LARGE SCALE GENOMIC DNA]</scope>
    <source>
        <strain evidence="4 5">CCMP2467</strain>
    </source>
</reference>
<evidence type="ECO:0000313" key="5">
    <source>
        <dbReference type="Proteomes" id="UP000186817"/>
    </source>
</evidence>
<evidence type="ECO:0000259" key="3">
    <source>
        <dbReference type="Pfam" id="PF02225"/>
    </source>
</evidence>
<name>A0A1Q9DUH4_SYMMI</name>
<dbReference type="PANTHER" id="PTHR22702:SF1">
    <property type="entry name" value="PROTEASE-ASSOCIATED DOMAIN-CONTAINING PROTEIN 1"/>
    <property type="match status" value="1"/>
</dbReference>
<evidence type="ECO:0000256" key="2">
    <source>
        <dbReference type="ARBA" id="ARBA00023180"/>
    </source>
</evidence>
<proteinExistence type="predicted"/>
<dbReference type="OMA" id="DITDAYR"/>